<evidence type="ECO:0000313" key="1">
    <source>
        <dbReference type="EMBL" id="STD53545.1"/>
    </source>
</evidence>
<dbReference type="PROSITE" id="PS51257">
    <property type="entry name" value="PROKAR_LIPOPROTEIN"/>
    <property type="match status" value="1"/>
</dbReference>
<gene>
    <name evidence="1" type="ORF">NCTC13456_00543</name>
</gene>
<organism evidence="1 2">
    <name type="scientific">Empedobacter falsenii</name>
    <dbReference type="NCBI Taxonomy" id="343874"/>
    <lineage>
        <taxon>Bacteria</taxon>
        <taxon>Pseudomonadati</taxon>
        <taxon>Bacteroidota</taxon>
        <taxon>Flavobacteriia</taxon>
        <taxon>Flavobacteriales</taxon>
        <taxon>Weeksellaceae</taxon>
        <taxon>Empedobacter</taxon>
    </lineage>
</organism>
<dbReference type="AlphaFoldDB" id="A0A376FYU9"/>
<sequence>MKSYCYLILITTLLVGCKNDKLIYKKIETKNFYLEGYTYSNYSDKIFPIQLVLIDKNTKDTAYQCENCFKDFNFILEDTLFIYGGITSDSIIDEKIILKRISVPQSFKNNIPWKDTR</sequence>
<reference evidence="1 2" key="1">
    <citation type="submission" date="2018-06" db="EMBL/GenBank/DDBJ databases">
        <authorList>
            <consortium name="Pathogen Informatics"/>
            <person name="Doyle S."/>
        </authorList>
    </citation>
    <scope>NUCLEOTIDE SEQUENCE [LARGE SCALE GENOMIC DNA]</scope>
    <source>
        <strain evidence="1 2">NCTC13456</strain>
    </source>
</reference>
<dbReference type="Proteomes" id="UP000254737">
    <property type="component" value="Unassembled WGS sequence"/>
</dbReference>
<protein>
    <recommendedName>
        <fullName evidence="3">Lipoprotein</fullName>
    </recommendedName>
</protein>
<accession>A0A376FYU9</accession>
<name>A0A376FYU9_9FLAO</name>
<evidence type="ECO:0000313" key="2">
    <source>
        <dbReference type="Proteomes" id="UP000254737"/>
    </source>
</evidence>
<proteinExistence type="predicted"/>
<dbReference type="EMBL" id="UFXS01000001">
    <property type="protein sequence ID" value="STD53545.1"/>
    <property type="molecule type" value="Genomic_DNA"/>
</dbReference>
<evidence type="ECO:0008006" key="3">
    <source>
        <dbReference type="Google" id="ProtNLM"/>
    </source>
</evidence>